<evidence type="ECO:0000313" key="1">
    <source>
        <dbReference type="EMBL" id="GIY90113.1"/>
    </source>
</evidence>
<proteinExistence type="predicted"/>
<dbReference type="AlphaFoldDB" id="A0AAV4X6G3"/>
<sequence>MVTLWNGNLLRESASSEISKAVYFSISIKNPKSEASPLFNPEVGRWKGRNPNLFGITIGGLGASNRKSAGSSRNSH</sequence>
<protein>
    <submittedName>
        <fullName evidence="1">Uncharacterized protein</fullName>
    </submittedName>
</protein>
<accession>A0AAV4X6G3</accession>
<evidence type="ECO:0000313" key="2">
    <source>
        <dbReference type="Proteomes" id="UP001054945"/>
    </source>
</evidence>
<dbReference type="Proteomes" id="UP001054945">
    <property type="component" value="Unassembled WGS sequence"/>
</dbReference>
<name>A0AAV4X6G3_CAEEX</name>
<keyword evidence="2" id="KW-1185">Reference proteome</keyword>
<reference evidence="1 2" key="1">
    <citation type="submission" date="2021-06" db="EMBL/GenBank/DDBJ databases">
        <title>Caerostris extrusa draft genome.</title>
        <authorList>
            <person name="Kono N."/>
            <person name="Arakawa K."/>
        </authorList>
    </citation>
    <scope>NUCLEOTIDE SEQUENCE [LARGE SCALE GENOMIC DNA]</scope>
</reference>
<organism evidence="1 2">
    <name type="scientific">Caerostris extrusa</name>
    <name type="common">Bark spider</name>
    <name type="synonym">Caerostris bankana</name>
    <dbReference type="NCBI Taxonomy" id="172846"/>
    <lineage>
        <taxon>Eukaryota</taxon>
        <taxon>Metazoa</taxon>
        <taxon>Ecdysozoa</taxon>
        <taxon>Arthropoda</taxon>
        <taxon>Chelicerata</taxon>
        <taxon>Arachnida</taxon>
        <taxon>Araneae</taxon>
        <taxon>Araneomorphae</taxon>
        <taxon>Entelegynae</taxon>
        <taxon>Araneoidea</taxon>
        <taxon>Araneidae</taxon>
        <taxon>Caerostris</taxon>
    </lineage>
</organism>
<gene>
    <name evidence="1" type="ORF">CEXT_6581</name>
</gene>
<dbReference type="EMBL" id="BPLR01017292">
    <property type="protein sequence ID" value="GIY90113.1"/>
    <property type="molecule type" value="Genomic_DNA"/>
</dbReference>
<comment type="caution">
    <text evidence="1">The sequence shown here is derived from an EMBL/GenBank/DDBJ whole genome shotgun (WGS) entry which is preliminary data.</text>
</comment>